<sequence length="251" mass="25987">MFSDISLKGALLSVCLAAGAMANPIEKRAACSQYTIISTRGTGEVQGPSAGFKTMNQQTLAQVSGGTVYNTVYLASADQNSALGTTDVSPLSPYLEPMPFLRNLMLTLSSQIVNKVTSGLATNPNMCFILQGYSQGAAATVNAMPRLTGASMDAVKGVFLIGDPEHRSGLACNVDANGGTTTKNVNGLSALLGGIPTAWVPKTMDVCAYGDGVCDTTHGYGINAQHLSYPYSSSVQSMGTKYMVGKLTGSS</sequence>
<keyword evidence="5" id="KW-1185">Reference proteome</keyword>
<evidence type="ECO:0000313" key="5">
    <source>
        <dbReference type="Proteomes" id="UP000716446"/>
    </source>
</evidence>
<dbReference type="PANTHER" id="PTHR33630:SF9">
    <property type="entry name" value="CUTINASE 4"/>
    <property type="match status" value="1"/>
</dbReference>
<evidence type="ECO:0008006" key="6">
    <source>
        <dbReference type="Google" id="ProtNLM"/>
    </source>
</evidence>
<name>A0A9N8PBA7_9PEZI</name>
<evidence type="ECO:0000256" key="1">
    <source>
        <dbReference type="ARBA" id="ARBA00022801"/>
    </source>
</evidence>
<dbReference type="Pfam" id="PF01083">
    <property type="entry name" value="Cutinase"/>
    <property type="match status" value="1"/>
</dbReference>
<dbReference type="InterPro" id="IPR000675">
    <property type="entry name" value="Cutinase/axe"/>
</dbReference>
<dbReference type="PANTHER" id="PTHR33630">
    <property type="entry name" value="CUTINASE RV1984C-RELATED-RELATED"/>
    <property type="match status" value="1"/>
</dbReference>
<keyword evidence="2" id="KW-1015">Disulfide bond</keyword>
<evidence type="ECO:0000256" key="3">
    <source>
        <dbReference type="SAM" id="SignalP"/>
    </source>
</evidence>
<dbReference type="Proteomes" id="UP000716446">
    <property type="component" value="Unassembled WGS sequence"/>
</dbReference>
<dbReference type="SUPFAM" id="SSF53474">
    <property type="entry name" value="alpha/beta-Hydrolases"/>
    <property type="match status" value="1"/>
</dbReference>
<feature type="chain" id="PRO_5040218251" description="Cutinase" evidence="3">
    <location>
        <begin position="23"/>
        <end position="251"/>
    </location>
</feature>
<gene>
    <name evidence="4" type="ORF">AWRI4619_LOCUS5315</name>
</gene>
<proteinExistence type="predicted"/>
<dbReference type="EMBL" id="CAIJEN010000007">
    <property type="protein sequence ID" value="CAD0088528.1"/>
    <property type="molecule type" value="Genomic_DNA"/>
</dbReference>
<dbReference type="Gene3D" id="3.40.50.1820">
    <property type="entry name" value="alpha/beta hydrolase"/>
    <property type="match status" value="1"/>
</dbReference>
<dbReference type="AlphaFoldDB" id="A0A9N8PBA7"/>
<comment type="caution">
    <text evidence="4">The sequence shown here is derived from an EMBL/GenBank/DDBJ whole genome shotgun (WGS) entry which is preliminary data.</text>
</comment>
<protein>
    <recommendedName>
        <fullName evidence="6">Cutinase</fullName>
    </recommendedName>
</protein>
<dbReference type="InterPro" id="IPR029058">
    <property type="entry name" value="AB_hydrolase_fold"/>
</dbReference>
<accession>A0A9N8PBA7</accession>
<evidence type="ECO:0000313" key="4">
    <source>
        <dbReference type="EMBL" id="CAD0088528.1"/>
    </source>
</evidence>
<dbReference type="GO" id="GO:0052689">
    <property type="term" value="F:carboxylic ester hydrolase activity"/>
    <property type="evidence" value="ECO:0007669"/>
    <property type="project" value="UniProtKB-ARBA"/>
</dbReference>
<feature type="signal peptide" evidence="3">
    <location>
        <begin position="1"/>
        <end position="22"/>
    </location>
</feature>
<evidence type="ECO:0000256" key="2">
    <source>
        <dbReference type="ARBA" id="ARBA00023157"/>
    </source>
</evidence>
<organism evidence="4 5">
    <name type="scientific">Aureobasidium vineae</name>
    <dbReference type="NCBI Taxonomy" id="2773715"/>
    <lineage>
        <taxon>Eukaryota</taxon>
        <taxon>Fungi</taxon>
        <taxon>Dikarya</taxon>
        <taxon>Ascomycota</taxon>
        <taxon>Pezizomycotina</taxon>
        <taxon>Dothideomycetes</taxon>
        <taxon>Dothideomycetidae</taxon>
        <taxon>Dothideales</taxon>
        <taxon>Saccotheciaceae</taxon>
        <taxon>Aureobasidium</taxon>
    </lineage>
</organism>
<keyword evidence="3" id="KW-0732">Signal</keyword>
<keyword evidence="1" id="KW-0378">Hydrolase</keyword>
<dbReference type="SMART" id="SM01110">
    <property type="entry name" value="Cutinase"/>
    <property type="match status" value="1"/>
</dbReference>
<reference evidence="4" key="1">
    <citation type="submission" date="2020-06" db="EMBL/GenBank/DDBJ databases">
        <authorList>
            <person name="Onetto C."/>
        </authorList>
    </citation>
    <scope>NUCLEOTIDE SEQUENCE</scope>
</reference>